<evidence type="ECO:0000313" key="3">
    <source>
        <dbReference type="Proteomes" id="UP000594638"/>
    </source>
</evidence>
<accession>A0A8S0UW52</accession>
<keyword evidence="3" id="KW-1185">Reference proteome</keyword>
<feature type="non-terminal residue" evidence="2">
    <location>
        <position position="1"/>
    </location>
</feature>
<dbReference type="AlphaFoldDB" id="A0A8S0UW52"/>
<protein>
    <submittedName>
        <fullName evidence="2">Uncharacterized protein</fullName>
    </submittedName>
</protein>
<feature type="signal peptide" evidence="1">
    <location>
        <begin position="1"/>
        <end position="19"/>
    </location>
</feature>
<dbReference type="Gramene" id="OE9A079322T1">
    <property type="protein sequence ID" value="OE9A079322C1"/>
    <property type="gene ID" value="OE9A079322"/>
</dbReference>
<organism evidence="2 3">
    <name type="scientific">Olea europaea subsp. europaea</name>
    <dbReference type="NCBI Taxonomy" id="158383"/>
    <lineage>
        <taxon>Eukaryota</taxon>
        <taxon>Viridiplantae</taxon>
        <taxon>Streptophyta</taxon>
        <taxon>Embryophyta</taxon>
        <taxon>Tracheophyta</taxon>
        <taxon>Spermatophyta</taxon>
        <taxon>Magnoliopsida</taxon>
        <taxon>eudicotyledons</taxon>
        <taxon>Gunneridae</taxon>
        <taxon>Pentapetalae</taxon>
        <taxon>asterids</taxon>
        <taxon>lamiids</taxon>
        <taxon>Lamiales</taxon>
        <taxon>Oleaceae</taxon>
        <taxon>Oleeae</taxon>
        <taxon>Olea</taxon>
    </lineage>
</organism>
<sequence>QQRLTLLLVIAATASDAAAVAGSCRLDSDDFRRRCKRGDGRRPKVGWRTLLLVIAAAASNNAAAVGSRCLDSDDFTCRCERSDGRHPKVSLQRARKK</sequence>
<dbReference type="EMBL" id="CACTIH010009070">
    <property type="protein sequence ID" value="CAA3022512.1"/>
    <property type="molecule type" value="Genomic_DNA"/>
</dbReference>
<evidence type="ECO:0000313" key="2">
    <source>
        <dbReference type="EMBL" id="CAA3022512.1"/>
    </source>
</evidence>
<evidence type="ECO:0000256" key="1">
    <source>
        <dbReference type="SAM" id="SignalP"/>
    </source>
</evidence>
<proteinExistence type="predicted"/>
<reference evidence="2 3" key="1">
    <citation type="submission" date="2019-12" db="EMBL/GenBank/DDBJ databases">
        <authorList>
            <person name="Alioto T."/>
            <person name="Alioto T."/>
            <person name="Gomez Garrido J."/>
        </authorList>
    </citation>
    <scope>NUCLEOTIDE SEQUENCE [LARGE SCALE GENOMIC DNA]</scope>
</reference>
<dbReference type="Proteomes" id="UP000594638">
    <property type="component" value="Unassembled WGS sequence"/>
</dbReference>
<comment type="caution">
    <text evidence="2">The sequence shown here is derived from an EMBL/GenBank/DDBJ whole genome shotgun (WGS) entry which is preliminary data.</text>
</comment>
<name>A0A8S0UW52_OLEEU</name>
<gene>
    <name evidence="2" type="ORF">OLEA9_A079322</name>
</gene>
<feature type="chain" id="PRO_5035784698" evidence="1">
    <location>
        <begin position="20"/>
        <end position="97"/>
    </location>
</feature>
<keyword evidence="1" id="KW-0732">Signal</keyword>